<dbReference type="PANTHER" id="PTHR43566">
    <property type="entry name" value="CONSERVED PROTEIN"/>
    <property type="match status" value="1"/>
</dbReference>
<protein>
    <submittedName>
        <fullName evidence="3">Unannotated protein</fullName>
    </submittedName>
</protein>
<dbReference type="AlphaFoldDB" id="A0A6J6GZG5"/>
<accession>A0A6J6GZG5</accession>
<evidence type="ECO:0000259" key="2">
    <source>
        <dbReference type="Pfam" id="PF13635"/>
    </source>
</evidence>
<dbReference type="Pfam" id="PF13635">
    <property type="entry name" value="DUF4143"/>
    <property type="match status" value="1"/>
</dbReference>
<dbReference type="PANTHER" id="PTHR43566:SF2">
    <property type="entry name" value="DUF4143 DOMAIN-CONTAINING PROTEIN"/>
    <property type="match status" value="1"/>
</dbReference>
<evidence type="ECO:0000259" key="1">
    <source>
        <dbReference type="Pfam" id="PF13173"/>
    </source>
</evidence>
<feature type="domain" description="DUF4143" evidence="2">
    <location>
        <begin position="197"/>
        <end position="360"/>
    </location>
</feature>
<name>A0A6J6GZG5_9ZZZZ</name>
<reference evidence="3" key="1">
    <citation type="submission" date="2020-05" db="EMBL/GenBank/DDBJ databases">
        <authorList>
            <person name="Chiriac C."/>
            <person name="Salcher M."/>
            <person name="Ghai R."/>
            <person name="Kavagutti S V."/>
        </authorList>
    </citation>
    <scope>NUCLEOTIDE SEQUENCE</scope>
</reference>
<feature type="domain" description="AAA" evidence="1">
    <location>
        <begin position="20"/>
        <end position="131"/>
    </location>
</feature>
<dbReference type="EMBL" id="CAEZSR010000338">
    <property type="protein sequence ID" value="CAB4601938.1"/>
    <property type="molecule type" value="Genomic_DNA"/>
</dbReference>
<sequence length="416" mass="45330">MYRPRVVDALLADRLTSAGAVLIEGPKACGKTFTAEQQAASCVYLDTDEQARAALGVDPTLVLSGDPPQLVDEWQLDATRVWNHVRAEVDRRQGTGLFILTGSATPPEDTRRHSGAGRFARLTMRPMSLFESGDSTGEMSLAALLDGHRPTARPTAVTVPRYAELVVRGGWPLNLTRTVTAATRANIDYVTTITEVDLPTIDPARRHPRLARRVLQSLARNIGLDYVVTRVAQDASTDDTEIARSTVYDYLAPMERLMVLDPLEAWSSHLRSRARLRTSPRVQFCDPSIAVAALRTGPEQLLADLRYFGYLFEALVVRDLRVFANVVDGTVQHYRDSDDLEIDAVVTASDGRWAAFEVKLGQADIDMAAANLLAFARKVDTTKVGEPATLAVVTATGYGYTRSDGVVVIPAAALGP</sequence>
<proteinExistence type="predicted"/>
<organism evidence="3">
    <name type="scientific">freshwater metagenome</name>
    <dbReference type="NCBI Taxonomy" id="449393"/>
    <lineage>
        <taxon>unclassified sequences</taxon>
        <taxon>metagenomes</taxon>
        <taxon>ecological metagenomes</taxon>
    </lineage>
</organism>
<dbReference type="InterPro" id="IPR025420">
    <property type="entry name" value="DUF4143"/>
</dbReference>
<evidence type="ECO:0000313" key="3">
    <source>
        <dbReference type="EMBL" id="CAB4601938.1"/>
    </source>
</evidence>
<gene>
    <name evidence="3" type="ORF">UFOPK1493_04381</name>
</gene>
<dbReference type="InterPro" id="IPR041682">
    <property type="entry name" value="AAA_14"/>
</dbReference>
<dbReference type="Pfam" id="PF13173">
    <property type="entry name" value="AAA_14"/>
    <property type="match status" value="1"/>
</dbReference>